<dbReference type="CDD" id="cd02230">
    <property type="entry name" value="cupin_HP0902-like"/>
    <property type="match status" value="1"/>
</dbReference>
<dbReference type="AlphaFoldDB" id="A0A7K0KFK9"/>
<evidence type="ECO:0000259" key="1">
    <source>
        <dbReference type="Pfam" id="PF07883"/>
    </source>
</evidence>
<dbReference type="Gene3D" id="2.60.120.10">
    <property type="entry name" value="Jelly Rolls"/>
    <property type="match status" value="1"/>
</dbReference>
<feature type="domain" description="Cupin type-2" evidence="1">
    <location>
        <begin position="45"/>
        <end position="98"/>
    </location>
</feature>
<proteinExistence type="predicted"/>
<dbReference type="InterPro" id="IPR014710">
    <property type="entry name" value="RmlC-like_jellyroll"/>
</dbReference>
<dbReference type="SUPFAM" id="SSF51182">
    <property type="entry name" value="RmlC-like cupins"/>
    <property type="match status" value="1"/>
</dbReference>
<keyword evidence="3" id="KW-1185">Reference proteome</keyword>
<gene>
    <name evidence="2" type="ORF">FYJ73_08245</name>
</gene>
<dbReference type="InterPro" id="IPR011051">
    <property type="entry name" value="RmlC_Cupin_sf"/>
</dbReference>
<comment type="caution">
    <text evidence="2">The sequence shown here is derived from an EMBL/GenBank/DDBJ whole genome shotgun (WGS) entry which is preliminary data.</text>
</comment>
<evidence type="ECO:0000313" key="2">
    <source>
        <dbReference type="EMBL" id="MST84658.1"/>
    </source>
</evidence>
<dbReference type="PANTHER" id="PTHR37694:SF1">
    <property type="entry name" value="SLR8022 PROTEIN"/>
    <property type="match status" value="1"/>
</dbReference>
<dbReference type="Proteomes" id="UP000438914">
    <property type="component" value="Unassembled WGS sequence"/>
</dbReference>
<dbReference type="InterPro" id="IPR013096">
    <property type="entry name" value="Cupin_2"/>
</dbReference>
<reference evidence="2 3" key="1">
    <citation type="submission" date="2019-08" db="EMBL/GenBank/DDBJ databases">
        <title>In-depth cultivation of the pig gut microbiome towards novel bacterial diversity and tailored functional studies.</title>
        <authorList>
            <person name="Wylensek D."/>
            <person name="Hitch T.C.A."/>
            <person name="Clavel T."/>
        </authorList>
    </citation>
    <scope>NUCLEOTIDE SEQUENCE [LARGE SCALE GENOMIC DNA]</scope>
    <source>
        <strain evidence="2 3">LKV-178-WT-2A</strain>
    </source>
</reference>
<dbReference type="EMBL" id="VUNG01000019">
    <property type="protein sequence ID" value="MST84658.1"/>
    <property type="molecule type" value="Genomic_DNA"/>
</dbReference>
<protein>
    <submittedName>
        <fullName evidence="2">Cupin domain-containing protein</fullName>
    </submittedName>
</protein>
<dbReference type="PANTHER" id="PTHR37694">
    <property type="entry name" value="SLR8022 PROTEIN"/>
    <property type="match status" value="1"/>
</dbReference>
<accession>A0A7K0KFK9</accession>
<organism evidence="2 3">
    <name type="scientific">Hallella mizrahii</name>
    <dbReference type="NCBI Taxonomy" id="2606637"/>
    <lineage>
        <taxon>Bacteria</taxon>
        <taxon>Pseudomonadati</taxon>
        <taxon>Bacteroidota</taxon>
        <taxon>Bacteroidia</taxon>
        <taxon>Bacteroidales</taxon>
        <taxon>Prevotellaceae</taxon>
        <taxon>Hallella</taxon>
    </lineage>
</organism>
<sequence length="109" mass="11817">MDTKGIETKKVFDYKSLIDYKPGEVDEKMVTFVKGGGVELKAADAGTDIAEHSVPYQATLYVLDGEAEVTIDGQVFNPHEGQLLVVPANAKHSLHANKRFTVLLSVISA</sequence>
<dbReference type="Pfam" id="PF07883">
    <property type="entry name" value="Cupin_2"/>
    <property type="match status" value="1"/>
</dbReference>
<evidence type="ECO:0000313" key="3">
    <source>
        <dbReference type="Proteomes" id="UP000438914"/>
    </source>
</evidence>
<dbReference type="RefSeq" id="WP_154534243.1">
    <property type="nucleotide sequence ID" value="NZ_VUNG01000019.1"/>
</dbReference>
<name>A0A7K0KFK9_9BACT</name>